<gene>
    <name evidence="1" type="ORF">HMPREF9134_00404</name>
</gene>
<comment type="caution">
    <text evidence="1">The sequence shown here is derived from an EMBL/GenBank/DDBJ whole genome shotgun (WGS) entry which is preliminary data.</text>
</comment>
<dbReference type="AlphaFoldDB" id="L1NGN0"/>
<protein>
    <submittedName>
        <fullName evidence="1">Uncharacterized protein</fullName>
    </submittedName>
</protein>
<evidence type="ECO:0000313" key="2">
    <source>
        <dbReference type="Proteomes" id="UP000010408"/>
    </source>
</evidence>
<organism evidence="1 2">
    <name type="scientific">Porphyromonas catoniae F0037</name>
    <dbReference type="NCBI Taxonomy" id="1127696"/>
    <lineage>
        <taxon>Bacteria</taxon>
        <taxon>Pseudomonadati</taxon>
        <taxon>Bacteroidota</taxon>
        <taxon>Bacteroidia</taxon>
        <taxon>Bacteroidales</taxon>
        <taxon>Porphyromonadaceae</taxon>
        <taxon>Porphyromonas</taxon>
    </lineage>
</organism>
<dbReference type="STRING" id="1127696.HMPREF9134_00404"/>
<sequence length="43" mass="4793">MHGSLWNPSMGFEGDPCMGFFCAACRAFLEGNDGYLPKVCNYR</sequence>
<name>L1NGN0_9PORP</name>
<accession>L1NGN0</accession>
<reference evidence="1 2" key="1">
    <citation type="submission" date="2012-05" db="EMBL/GenBank/DDBJ databases">
        <authorList>
            <person name="Weinstock G."/>
            <person name="Sodergren E."/>
            <person name="Lobos E.A."/>
            <person name="Fulton L."/>
            <person name="Fulton R."/>
            <person name="Courtney L."/>
            <person name="Fronick C."/>
            <person name="O'Laughlin M."/>
            <person name="Godfrey J."/>
            <person name="Wilson R.M."/>
            <person name="Miner T."/>
            <person name="Farmer C."/>
            <person name="Delehaunty K."/>
            <person name="Cordes M."/>
            <person name="Minx P."/>
            <person name="Tomlinson C."/>
            <person name="Chen J."/>
            <person name="Wollam A."/>
            <person name="Pepin K.H."/>
            <person name="Bhonagiri V."/>
            <person name="Zhang X."/>
            <person name="Suruliraj S."/>
            <person name="Warren W."/>
            <person name="Mitreva M."/>
            <person name="Mardis E.R."/>
            <person name="Wilson R.K."/>
        </authorList>
    </citation>
    <scope>NUCLEOTIDE SEQUENCE [LARGE SCALE GENOMIC DNA]</scope>
    <source>
        <strain evidence="1 2">F0037</strain>
    </source>
</reference>
<dbReference type="HOGENOM" id="CLU_3237487_0_0_10"/>
<evidence type="ECO:0000313" key="1">
    <source>
        <dbReference type="EMBL" id="EKY02548.1"/>
    </source>
</evidence>
<proteinExistence type="predicted"/>
<dbReference type="Proteomes" id="UP000010408">
    <property type="component" value="Unassembled WGS sequence"/>
</dbReference>
<dbReference type="EMBL" id="AMEQ01000013">
    <property type="protein sequence ID" value="EKY02548.1"/>
    <property type="molecule type" value="Genomic_DNA"/>
</dbReference>
<dbReference type="PATRIC" id="fig|1127696.3.peg.349"/>